<keyword evidence="2" id="KW-1185">Reference proteome</keyword>
<feature type="non-terminal residue" evidence="1">
    <location>
        <position position="93"/>
    </location>
</feature>
<gene>
    <name evidence="1" type="ORF">BaRGS_00030350</name>
</gene>
<reference evidence="1 2" key="1">
    <citation type="journal article" date="2023" name="Sci. Data">
        <title>Genome assembly of the Korean intertidal mud-creeper Batillaria attramentaria.</title>
        <authorList>
            <person name="Patra A.K."/>
            <person name="Ho P.T."/>
            <person name="Jun S."/>
            <person name="Lee S.J."/>
            <person name="Kim Y."/>
            <person name="Won Y.J."/>
        </authorList>
    </citation>
    <scope>NUCLEOTIDE SEQUENCE [LARGE SCALE GENOMIC DNA]</scope>
    <source>
        <strain evidence="1">Wonlab-2016</strain>
    </source>
</reference>
<dbReference type="Proteomes" id="UP001519460">
    <property type="component" value="Unassembled WGS sequence"/>
</dbReference>
<feature type="non-terminal residue" evidence="1">
    <location>
        <position position="1"/>
    </location>
</feature>
<protein>
    <submittedName>
        <fullName evidence="1">Uncharacterized protein</fullName>
    </submittedName>
</protein>
<dbReference type="AlphaFoldDB" id="A0ABD0JUV6"/>
<sequence>ALGYPRLTPTLRAALNNLRRDHVERTRPVEYPAIPPQTLEQSRTESVQGVSVCRNNPRHETICQLDPAQGRSFQSFSFGVSAITPTYHKNLQE</sequence>
<proteinExistence type="predicted"/>
<evidence type="ECO:0000313" key="1">
    <source>
        <dbReference type="EMBL" id="KAK7478425.1"/>
    </source>
</evidence>
<dbReference type="EMBL" id="JACVVK020000326">
    <property type="protein sequence ID" value="KAK7478425.1"/>
    <property type="molecule type" value="Genomic_DNA"/>
</dbReference>
<organism evidence="1 2">
    <name type="scientific">Batillaria attramentaria</name>
    <dbReference type="NCBI Taxonomy" id="370345"/>
    <lineage>
        <taxon>Eukaryota</taxon>
        <taxon>Metazoa</taxon>
        <taxon>Spiralia</taxon>
        <taxon>Lophotrochozoa</taxon>
        <taxon>Mollusca</taxon>
        <taxon>Gastropoda</taxon>
        <taxon>Caenogastropoda</taxon>
        <taxon>Sorbeoconcha</taxon>
        <taxon>Cerithioidea</taxon>
        <taxon>Batillariidae</taxon>
        <taxon>Batillaria</taxon>
    </lineage>
</organism>
<evidence type="ECO:0000313" key="2">
    <source>
        <dbReference type="Proteomes" id="UP001519460"/>
    </source>
</evidence>
<accession>A0ABD0JUV6</accession>
<comment type="caution">
    <text evidence="1">The sequence shown here is derived from an EMBL/GenBank/DDBJ whole genome shotgun (WGS) entry which is preliminary data.</text>
</comment>
<name>A0ABD0JUV6_9CAEN</name>